<reference evidence="6 7" key="1">
    <citation type="submission" date="2021-03" db="EMBL/GenBank/DDBJ databases">
        <title>Sequencing the genomes of 1000 actinobacteria strains.</title>
        <authorList>
            <person name="Klenk H.-P."/>
        </authorList>
    </citation>
    <scope>NUCLEOTIDE SEQUENCE [LARGE SCALE GENOMIC DNA]</scope>
    <source>
        <strain evidence="6 7">DSM 45510</strain>
    </source>
</reference>
<evidence type="ECO:0000256" key="3">
    <source>
        <dbReference type="ARBA" id="ARBA00023163"/>
    </source>
</evidence>
<dbReference type="PANTHER" id="PTHR30055">
    <property type="entry name" value="HTH-TYPE TRANSCRIPTIONAL REGULATOR RUTR"/>
    <property type="match status" value="1"/>
</dbReference>
<dbReference type="Pfam" id="PF21351">
    <property type="entry name" value="TetR_C_41"/>
    <property type="match status" value="1"/>
</dbReference>
<accession>A0ABS4PLN6</accession>
<organism evidence="6 7">
    <name type="scientific">Amycolatopsis magusensis</name>
    <dbReference type="NCBI Taxonomy" id="882444"/>
    <lineage>
        <taxon>Bacteria</taxon>
        <taxon>Bacillati</taxon>
        <taxon>Actinomycetota</taxon>
        <taxon>Actinomycetes</taxon>
        <taxon>Pseudonocardiales</taxon>
        <taxon>Pseudonocardiaceae</taxon>
        <taxon>Amycolatopsis</taxon>
    </lineage>
</organism>
<dbReference type="PRINTS" id="PR00455">
    <property type="entry name" value="HTHTETR"/>
</dbReference>
<gene>
    <name evidence="6" type="ORF">JOM49_001870</name>
</gene>
<dbReference type="Proteomes" id="UP000741013">
    <property type="component" value="Unassembled WGS sequence"/>
</dbReference>
<dbReference type="Gene3D" id="1.10.357.10">
    <property type="entry name" value="Tetracycline Repressor, domain 2"/>
    <property type="match status" value="1"/>
</dbReference>
<evidence type="ECO:0000256" key="4">
    <source>
        <dbReference type="PROSITE-ProRule" id="PRU00335"/>
    </source>
</evidence>
<evidence type="ECO:0000256" key="2">
    <source>
        <dbReference type="ARBA" id="ARBA00023125"/>
    </source>
</evidence>
<protein>
    <submittedName>
        <fullName evidence="6">AcrR family transcriptional regulator</fullName>
    </submittedName>
</protein>
<keyword evidence="3" id="KW-0804">Transcription</keyword>
<sequence length="204" mass="21933">MRRTQRDRSAGTKNALVTAARELFAERGYQAVPADEIVRAAGVSRGALYHHYGDKQGLFRAVVDELEQEVTDSIRAAMAAQPDFLSGLAVALSAFLDACARPEVRQISLIDGPSVLGWQAWRELEARYGLGLIEELVSAAIEHGLFEPRPVRVLAQLVLSAVSEAALMIAFADDPVATRAEAEAALGAWTAGLLRDQDAGPLPK</sequence>
<evidence type="ECO:0000313" key="7">
    <source>
        <dbReference type="Proteomes" id="UP000741013"/>
    </source>
</evidence>
<dbReference type="SUPFAM" id="SSF46689">
    <property type="entry name" value="Homeodomain-like"/>
    <property type="match status" value="1"/>
</dbReference>
<keyword evidence="1" id="KW-0805">Transcription regulation</keyword>
<evidence type="ECO:0000256" key="1">
    <source>
        <dbReference type="ARBA" id="ARBA00023015"/>
    </source>
</evidence>
<dbReference type="EMBL" id="JAGGMS010000001">
    <property type="protein sequence ID" value="MBP2180344.1"/>
    <property type="molecule type" value="Genomic_DNA"/>
</dbReference>
<evidence type="ECO:0000259" key="5">
    <source>
        <dbReference type="PROSITE" id="PS50977"/>
    </source>
</evidence>
<dbReference type="InterPro" id="IPR009057">
    <property type="entry name" value="Homeodomain-like_sf"/>
</dbReference>
<proteinExistence type="predicted"/>
<dbReference type="RefSeq" id="WP_209663928.1">
    <property type="nucleotide sequence ID" value="NZ_JAGGMS010000001.1"/>
</dbReference>
<feature type="DNA-binding region" description="H-T-H motif" evidence="4">
    <location>
        <begin position="33"/>
        <end position="52"/>
    </location>
</feature>
<dbReference type="InterPro" id="IPR050109">
    <property type="entry name" value="HTH-type_TetR-like_transc_reg"/>
</dbReference>
<evidence type="ECO:0000313" key="6">
    <source>
        <dbReference type="EMBL" id="MBP2180344.1"/>
    </source>
</evidence>
<comment type="caution">
    <text evidence="6">The sequence shown here is derived from an EMBL/GenBank/DDBJ whole genome shotgun (WGS) entry which is preliminary data.</text>
</comment>
<dbReference type="InterPro" id="IPR049484">
    <property type="entry name" value="Rv0078-like_C"/>
</dbReference>
<name>A0ABS4PLN6_9PSEU</name>
<dbReference type="InterPro" id="IPR001647">
    <property type="entry name" value="HTH_TetR"/>
</dbReference>
<dbReference type="SUPFAM" id="SSF48498">
    <property type="entry name" value="Tetracyclin repressor-like, C-terminal domain"/>
    <property type="match status" value="1"/>
</dbReference>
<feature type="domain" description="HTH tetR-type" evidence="5">
    <location>
        <begin position="10"/>
        <end position="70"/>
    </location>
</feature>
<dbReference type="InterPro" id="IPR036271">
    <property type="entry name" value="Tet_transcr_reg_TetR-rel_C_sf"/>
</dbReference>
<keyword evidence="2 4" id="KW-0238">DNA-binding</keyword>
<dbReference type="Pfam" id="PF00440">
    <property type="entry name" value="TetR_N"/>
    <property type="match status" value="1"/>
</dbReference>
<keyword evidence="7" id="KW-1185">Reference proteome</keyword>
<dbReference type="PROSITE" id="PS50977">
    <property type="entry name" value="HTH_TETR_2"/>
    <property type="match status" value="1"/>
</dbReference>
<dbReference type="PANTHER" id="PTHR30055:SF234">
    <property type="entry name" value="HTH-TYPE TRANSCRIPTIONAL REGULATOR BETI"/>
    <property type="match status" value="1"/>
</dbReference>